<accession>A0A6A6VM76</accession>
<dbReference type="EMBL" id="MU006563">
    <property type="protein sequence ID" value="KAF2750909.1"/>
    <property type="molecule type" value="Genomic_DNA"/>
</dbReference>
<gene>
    <name evidence="3" type="ORF">M011DRAFT_483813</name>
</gene>
<feature type="compositionally biased region" description="Basic and acidic residues" evidence="1">
    <location>
        <begin position="11"/>
        <end position="40"/>
    </location>
</feature>
<feature type="transmembrane region" description="Helical" evidence="2">
    <location>
        <begin position="63"/>
        <end position="83"/>
    </location>
</feature>
<keyword evidence="2" id="KW-1133">Transmembrane helix</keyword>
<dbReference type="Proteomes" id="UP000799440">
    <property type="component" value="Unassembled WGS sequence"/>
</dbReference>
<keyword evidence="2" id="KW-0812">Transmembrane</keyword>
<proteinExistence type="predicted"/>
<keyword evidence="4" id="KW-1185">Reference proteome</keyword>
<sequence>MPATPSNKDVANGRDKEDGSRDKEDVPPVEEDMPHDKEDVSRDEEDVPGNNPEHDPQATPNPLIYIIVAALVAIIAFIIYWIVSPTSPERFGVKLHNSQEDATARSGSSSDEYDKRGQFSLPTQISLPTLEYMISCSFIDTVYKFATSLLPDPTPEFYHQAGEDDDYGRQKLHSHC</sequence>
<evidence type="ECO:0000313" key="3">
    <source>
        <dbReference type="EMBL" id="KAF2750909.1"/>
    </source>
</evidence>
<organism evidence="3 4">
    <name type="scientific">Sporormia fimetaria CBS 119925</name>
    <dbReference type="NCBI Taxonomy" id="1340428"/>
    <lineage>
        <taxon>Eukaryota</taxon>
        <taxon>Fungi</taxon>
        <taxon>Dikarya</taxon>
        <taxon>Ascomycota</taxon>
        <taxon>Pezizomycotina</taxon>
        <taxon>Dothideomycetes</taxon>
        <taxon>Pleosporomycetidae</taxon>
        <taxon>Pleosporales</taxon>
        <taxon>Sporormiaceae</taxon>
        <taxon>Sporormia</taxon>
    </lineage>
</organism>
<keyword evidence="2" id="KW-0472">Membrane</keyword>
<evidence type="ECO:0000313" key="4">
    <source>
        <dbReference type="Proteomes" id="UP000799440"/>
    </source>
</evidence>
<evidence type="ECO:0000256" key="1">
    <source>
        <dbReference type="SAM" id="MobiDB-lite"/>
    </source>
</evidence>
<evidence type="ECO:0000256" key="2">
    <source>
        <dbReference type="SAM" id="Phobius"/>
    </source>
</evidence>
<reference evidence="3" key="1">
    <citation type="journal article" date="2020" name="Stud. Mycol.">
        <title>101 Dothideomycetes genomes: a test case for predicting lifestyles and emergence of pathogens.</title>
        <authorList>
            <person name="Haridas S."/>
            <person name="Albert R."/>
            <person name="Binder M."/>
            <person name="Bloem J."/>
            <person name="Labutti K."/>
            <person name="Salamov A."/>
            <person name="Andreopoulos B."/>
            <person name="Baker S."/>
            <person name="Barry K."/>
            <person name="Bills G."/>
            <person name="Bluhm B."/>
            <person name="Cannon C."/>
            <person name="Castanera R."/>
            <person name="Culley D."/>
            <person name="Daum C."/>
            <person name="Ezra D."/>
            <person name="Gonzalez J."/>
            <person name="Henrissat B."/>
            <person name="Kuo A."/>
            <person name="Liang C."/>
            <person name="Lipzen A."/>
            <person name="Lutzoni F."/>
            <person name="Magnuson J."/>
            <person name="Mondo S."/>
            <person name="Nolan M."/>
            <person name="Ohm R."/>
            <person name="Pangilinan J."/>
            <person name="Park H.-J."/>
            <person name="Ramirez L."/>
            <person name="Alfaro M."/>
            <person name="Sun H."/>
            <person name="Tritt A."/>
            <person name="Yoshinaga Y."/>
            <person name="Zwiers L.-H."/>
            <person name="Turgeon B."/>
            <person name="Goodwin S."/>
            <person name="Spatafora J."/>
            <person name="Crous P."/>
            <person name="Grigoriev I."/>
        </authorList>
    </citation>
    <scope>NUCLEOTIDE SEQUENCE</scope>
    <source>
        <strain evidence="3">CBS 119925</strain>
    </source>
</reference>
<protein>
    <submittedName>
        <fullName evidence="3">Uncharacterized protein</fullName>
    </submittedName>
</protein>
<feature type="region of interest" description="Disordered" evidence="1">
    <location>
        <begin position="1"/>
        <end position="59"/>
    </location>
</feature>
<name>A0A6A6VM76_9PLEO</name>
<dbReference type="AlphaFoldDB" id="A0A6A6VM76"/>